<dbReference type="EMBL" id="FOTC01000002">
    <property type="protein sequence ID" value="SFL10615.1"/>
    <property type="molecule type" value="Genomic_DNA"/>
</dbReference>
<comment type="function">
    <text evidence="1">Part of a potassium transport system.</text>
</comment>
<comment type="subcellular location">
    <subcellularLocation>
        <location evidence="2">Cell membrane</location>
        <topology evidence="2">Multi-pass membrane protein</topology>
    </subcellularLocation>
</comment>
<evidence type="ECO:0000259" key="8">
    <source>
        <dbReference type="PROSITE" id="PS51202"/>
    </source>
</evidence>
<dbReference type="InterPro" id="IPR036721">
    <property type="entry name" value="RCK_C_sf"/>
</dbReference>
<dbReference type="PROSITE" id="PS51202">
    <property type="entry name" value="RCK_C"/>
    <property type="match status" value="2"/>
</dbReference>
<dbReference type="Proteomes" id="UP000199607">
    <property type="component" value="Unassembled WGS sequence"/>
</dbReference>
<dbReference type="Gene3D" id="3.30.70.1450">
    <property type="entry name" value="Regulator of K+ conductance, C-terminal domain"/>
    <property type="match status" value="2"/>
</dbReference>
<sequence>MSQSTRRAVAYIALSFVVVIVYALLYQWVQGVFEGREISFLRSLEFTVQTFTTTGYGEESSAWSTPASLVLVILMMVTGVFLIFLTLPLFVVPLVESALATDPPTRVDLEDHVIICTFTPRGDTLVNELQSRDKPYVIVEADREHARTLYEDGYSVIHGDPEDVDALEAACITDADTLVADDTDERNASIVLSAKQAAPDVRVITLIEDAEVAEYHRYAGADAVISPRRLLGERLASKATTSISSALGDAVEIGDQLEIAELLVQRNSPLEGKRILDSGVGEMTGTNIIGAWFRGDFKSPPGPSDVIDEHTILLVAGRESQLERLKRLTLSETRRHRRGKVIVAGFGEVGEAAAEALTGTETPPTVIDTADKPGVDVVGDATDPRTLKEAGIEEARSIVLALADDTTTIFATLVAKQVAPDVEVIARANETESVPKLYRAGAEYVLALATVSGRILASNALDEEVISPDTQIDILRTEAPGLVGKSLIEADVRARTNCTIIAAERDGELLTEIGPGFVVQNEDILVVAGIDADINRFNELVS</sequence>
<dbReference type="Gene3D" id="1.10.287.70">
    <property type="match status" value="1"/>
</dbReference>
<dbReference type="AlphaFoldDB" id="A0A1I4EY08"/>
<feature type="domain" description="RCK C-terminal" evidence="8">
    <location>
        <begin position="247"/>
        <end position="331"/>
    </location>
</feature>
<organism evidence="9 10">
    <name type="scientific">Halogranum rubrum</name>
    <dbReference type="NCBI Taxonomy" id="553466"/>
    <lineage>
        <taxon>Archaea</taxon>
        <taxon>Methanobacteriati</taxon>
        <taxon>Methanobacteriota</taxon>
        <taxon>Stenosarchaea group</taxon>
        <taxon>Halobacteria</taxon>
        <taxon>Halobacteriales</taxon>
        <taxon>Haloferacaceae</taxon>
    </lineage>
</organism>
<dbReference type="GO" id="GO:0015079">
    <property type="term" value="F:potassium ion transmembrane transporter activity"/>
    <property type="evidence" value="ECO:0007669"/>
    <property type="project" value="InterPro"/>
</dbReference>
<keyword evidence="10" id="KW-1185">Reference proteome</keyword>
<gene>
    <name evidence="9" type="ORF">SAMN04487950_2480</name>
</gene>
<dbReference type="PRINTS" id="PR00335">
    <property type="entry name" value="KUPTAKETRKA"/>
</dbReference>
<evidence type="ECO:0000259" key="7">
    <source>
        <dbReference type="PROSITE" id="PS51201"/>
    </source>
</evidence>
<dbReference type="RefSeq" id="WP_089869713.1">
    <property type="nucleotide sequence ID" value="NZ_FOTC01000002.1"/>
</dbReference>
<evidence type="ECO:0000313" key="9">
    <source>
        <dbReference type="EMBL" id="SFL10615.1"/>
    </source>
</evidence>
<evidence type="ECO:0000256" key="4">
    <source>
        <dbReference type="ARBA" id="ARBA00022958"/>
    </source>
</evidence>
<evidence type="ECO:0000256" key="5">
    <source>
        <dbReference type="ARBA" id="ARBA00023027"/>
    </source>
</evidence>
<evidence type="ECO:0000313" key="10">
    <source>
        <dbReference type="Proteomes" id="UP000199607"/>
    </source>
</evidence>
<reference evidence="10" key="1">
    <citation type="submission" date="2016-10" db="EMBL/GenBank/DDBJ databases">
        <authorList>
            <person name="Varghese N."/>
            <person name="Submissions S."/>
        </authorList>
    </citation>
    <scope>NUCLEOTIDE SEQUENCE [LARGE SCALE GENOMIC DNA]</scope>
    <source>
        <strain evidence="10">CGMCC 1.7738</strain>
    </source>
</reference>
<dbReference type="Pfam" id="PF02080">
    <property type="entry name" value="TrkA_C"/>
    <property type="match status" value="2"/>
</dbReference>
<dbReference type="InterPro" id="IPR050721">
    <property type="entry name" value="Trk_Ktr_HKT_K-transport"/>
</dbReference>
<keyword evidence="5" id="KW-0520">NAD</keyword>
<evidence type="ECO:0000256" key="3">
    <source>
        <dbReference type="ARBA" id="ARBA00022538"/>
    </source>
</evidence>
<keyword evidence="3" id="KW-0633">Potassium transport</keyword>
<dbReference type="PROSITE" id="PS51201">
    <property type="entry name" value="RCK_N"/>
    <property type="match status" value="2"/>
</dbReference>
<keyword evidence="6" id="KW-1133">Transmembrane helix</keyword>
<keyword evidence="6" id="KW-0472">Membrane</keyword>
<dbReference type="Pfam" id="PF07885">
    <property type="entry name" value="Ion_trans_2"/>
    <property type="match status" value="1"/>
</dbReference>
<feature type="domain" description="RCK N-terminal" evidence="7">
    <location>
        <begin position="338"/>
        <end position="446"/>
    </location>
</feature>
<protein>
    <submittedName>
        <fullName evidence="9">Trk K+ transport system, NAD-binding component</fullName>
    </submittedName>
</protein>
<dbReference type="SUPFAM" id="SSF116726">
    <property type="entry name" value="TrkA C-terminal domain-like"/>
    <property type="match status" value="2"/>
</dbReference>
<dbReference type="InterPro" id="IPR013099">
    <property type="entry name" value="K_chnl_dom"/>
</dbReference>
<dbReference type="InterPro" id="IPR006036">
    <property type="entry name" value="K_uptake_TrkA"/>
</dbReference>
<dbReference type="PANTHER" id="PTHR43833:SF9">
    <property type="entry name" value="POTASSIUM CHANNEL PROTEIN YUGO-RELATED"/>
    <property type="match status" value="1"/>
</dbReference>
<feature type="transmembrane region" description="Helical" evidence="6">
    <location>
        <begin position="69"/>
        <end position="92"/>
    </location>
</feature>
<dbReference type="Gene3D" id="3.40.50.720">
    <property type="entry name" value="NAD(P)-binding Rossmann-like Domain"/>
    <property type="match status" value="2"/>
</dbReference>
<feature type="domain" description="RCK N-terminal" evidence="7">
    <location>
        <begin position="110"/>
        <end position="225"/>
    </location>
</feature>
<keyword evidence="3" id="KW-0406">Ion transport</keyword>
<dbReference type="InterPro" id="IPR006037">
    <property type="entry name" value="RCK_C"/>
</dbReference>
<dbReference type="PANTHER" id="PTHR43833">
    <property type="entry name" value="POTASSIUM CHANNEL PROTEIN 2-RELATED-RELATED"/>
    <property type="match status" value="1"/>
</dbReference>
<dbReference type="SUPFAM" id="SSF81324">
    <property type="entry name" value="Voltage-gated potassium channels"/>
    <property type="match status" value="1"/>
</dbReference>
<keyword evidence="4" id="KW-0630">Potassium</keyword>
<evidence type="ECO:0000256" key="6">
    <source>
        <dbReference type="SAM" id="Phobius"/>
    </source>
</evidence>
<proteinExistence type="predicted"/>
<name>A0A1I4EY08_9EURY</name>
<dbReference type="GO" id="GO:0005886">
    <property type="term" value="C:plasma membrane"/>
    <property type="evidence" value="ECO:0007669"/>
    <property type="project" value="UniProtKB-SubCell"/>
</dbReference>
<keyword evidence="3" id="KW-0813">Transport</keyword>
<evidence type="ECO:0000256" key="2">
    <source>
        <dbReference type="ARBA" id="ARBA00004651"/>
    </source>
</evidence>
<dbReference type="SUPFAM" id="SSF51735">
    <property type="entry name" value="NAD(P)-binding Rossmann-fold domains"/>
    <property type="match status" value="2"/>
</dbReference>
<feature type="transmembrane region" description="Helical" evidence="6">
    <location>
        <begin position="9"/>
        <end position="29"/>
    </location>
</feature>
<dbReference type="STRING" id="553466.SAMN04487950_2480"/>
<accession>A0A1I4EY08</accession>
<keyword evidence="6" id="KW-0812">Transmembrane</keyword>
<feature type="domain" description="RCK C-terminal" evidence="8">
    <location>
        <begin position="458"/>
        <end position="542"/>
    </location>
</feature>
<dbReference type="InterPro" id="IPR003148">
    <property type="entry name" value="RCK_N"/>
</dbReference>
<dbReference type="InterPro" id="IPR036291">
    <property type="entry name" value="NAD(P)-bd_dom_sf"/>
</dbReference>
<dbReference type="Pfam" id="PF02254">
    <property type="entry name" value="TrkA_N"/>
    <property type="match status" value="2"/>
</dbReference>
<evidence type="ECO:0000256" key="1">
    <source>
        <dbReference type="ARBA" id="ARBA00003660"/>
    </source>
</evidence>